<dbReference type="PROSITE" id="PS00061">
    <property type="entry name" value="ADH_SHORT"/>
    <property type="match status" value="1"/>
</dbReference>
<dbReference type="Gene3D" id="3.40.50.720">
    <property type="entry name" value="NAD(P)-binding Rossmann-like Domain"/>
    <property type="match status" value="1"/>
</dbReference>
<sequence length="250" mass="26585">MRLKDKVVIITGASSGMGNAASLLFAKEGAKVIAVARRKDRLEKLAKQAETFEGKIIPLQSDISNEDNLRNIVKFTMNEFGKVDILINNAGILDDYMPAGDMTDDMWDSVLNVNLTAPMKLIRGVLPIMIKQNKGNIINVASVGGLHGVRGGAAYVTSKHGLLGLTKNTAYVYADKGIRCNAVCPGGVATEISAKEPNELGLSKLMSGVNTSPREGTSEEIANILLFLASDESSLINGASIVADSGWTAY</sequence>
<dbReference type="AlphaFoldDB" id="A0A926EX34"/>
<dbReference type="RefSeq" id="WP_262430604.1">
    <property type="nucleotide sequence ID" value="NZ_JACRTG010000030.1"/>
</dbReference>
<gene>
    <name evidence="4" type="ORF">H8707_13050</name>
</gene>
<comment type="caution">
    <text evidence="4">The sequence shown here is derived from an EMBL/GenBank/DDBJ whole genome shotgun (WGS) entry which is preliminary data.</text>
</comment>
<dbReference type="Proteomes" id="UP000601171">
    <property type="component" value="Unassembled WGS sequence"/>
</dbReference>
<proteinExistence type="inferred from homology"/>
<evidence type="ECO:0000313" key="4">
    <source>
        <dbReference type="EMBL" id="MBC8589142.1"/>
    </source>
</evidence>
<dbReference type="EMBL" id="JACRTG010000030">
    <property type="protein sequence ID" value="MBC8589142.1"/>
    <property type="molecule type" value="Genomic_DNA"/>
</dbReference>
<protein>
    <submittedName>
        <fullName evidence="4">SDR family oxidoreductase</fullName>
    </submittedName>
</protein>
<dbReference type="GO" id="GO:0008206">
    <property type="term" value="P:bile acid metabolic process"/>
    <property type="evidence" value="ECO:0007669"/>
    <property type="project" value="UniProtKB-ARBA"/>
</dbReference>
<dbReference type="InterPro" id="IPR050259">
    <property type="entry name" value="SDR"/>
</dbReference>
<keyword evidence="2" id="KW-0560">Oxidoreductase</keyword>
<dbReference type="FunFam" id="3.40.50.720:FF:000084">
    <property type="entry name" value="Short-chain dehydrogenase reductase"/>
    <property type="match status" value="1"/>
</dbReference>
<keyword evidence="5" id="KW-1185">Reference proteome</keyword>
<name>A0A926EX34_9FIRM</name>
<comment type="similarity">
    <text evidence="1 3">Belongs to the short-chain dehydrogenases/reductases (SDR) family.</text>
</comment>
<dbReference type="PRINTS" id="PR00081">
    <property type="entry name" value="GDHRDH"/>
</dbReference>
<dbReference type="CDD" id="cd05233">
    <property type="entry name" value="SDR_c"/>
    <property type="match status" value="1"/>
</dbReference>
<dbReference type="InterPro" id="IPR036291">
    <property type="entry name" value="NAD(P)-bd_dom_sf"/>
</dbReference>
<evidence type="ECO:0000256" key="2">
    <source>
        <dbReference type="ARBA" id="ARBA00023002"/>
    </source>
</evidence>
<dbReference type="PANTHER" id="PTHR42879">
    <property type="entry name" value="3-OXOACYL-(ACYL-CARRIER-PROTEIN) REDUCTASE"/>
    <property type="match status" value="1"/>
</dbReference>
<dbReference type="PRINTS" id="PR00080">
    <property type="entry name" value="SDRFAMILY"/>
</dbReference>
<dbReference type="InterPro" id="IPR002347">
    <property type="entry name" value="SDR_fam"/>
</dbReference>
<dbReference type="GO" id="GO:0016491">
    <property type="term" value="F:oxidoreductase activity"/>
    <property type="evidence" value="ECO:0007669"/>
    <property type="project" value="UniProtKB-KW"/>
</dbReference>
<evidence type="ECO:0000256" key="1">
    <source>
        <dbReference type="ARBA" id="ARBA00006484"/>
    </source>
</evidence>
<dbReference type="SUPFAM" id="SSF51735">
    <property type="entry name" value="NAD(P)-binding Rossmann-fold domains"/>
    <property type="match status" value="1"/>
</dbReference>
<accession>A0A926EX34</accession>
<reference evidence="4" key="1">
    <citation type="submission" date="2020-08" db="EMBL/GenBank/DDBJ databases">
        <title>Genome public.</title>
        <authorList>
            <person name="Liu C."/>
            <person name="Sun Q."/>
        </authorList>
    </citation>
    <scope>NUCLEOTIDE SEQUENCE</scope>
    <source>
        <strain evidence="4">BX21</strain>
    </source>
</reference>
<dbReference type="InterPro" id="IPR020904">
    <property type="entry name" value="Sc_DH/Rdtase_CS"/>
</dbReference>
<organism evidence="4 5">
    <name type="scientific">Paratissierella segnis</name>
    <dbReference type="NCBI Taxonomy" id="2763679"/>
    <lineage>
        <taxon>Bacteria</taxon>
        <taxon>Bacillati</taxon>
        <taxon>Bacillota</taxon>
        <taxon>Tissierellia</taxon>
        <taxon>Tissierellales</taxon>
        <taxon>Tissierellaceae</taxon>
        <taxon>Paratissierella</taxon>
    </lineage>
</organism>
<dbReference type="Pfam" id="PF00106">
    <property type="entry name" value="adh_short"/>
    <property type="match status" value="1"/>
</dbReference>
<dbReference type="PANTHER" id="PTHR42879:SF2">
    <property type="entry name" value="3-OXOACYL-[ACYL-CARRIER-PROTEIN] REDUCTASE FABG"/>
    <property type="match status" value="1"/>
</dbReference>
<evidence type="ECO:0000256" key="3">
    <source>
        <dbReference type="RuleBase" id="RU000363"/>
    </source>
</evidence>
<evidence type="ECO:0000313" key="5">
    <source>
        <dbReference type="Proteomes" id="UP000601171"/>
    </source>
</evidence>